<comment type="caution">
    <text evidence="3">The sequence shown here is derived from an EMBL/GenBank/DDBJ whole genome shotgun (WGS) entry which is preliminary data.</text>
</comment>
<dbReference type="PANTHER" id="PTHR33279:SF6">
    <property type="entry name" value="SULFUR CARRIER PROTEIN YEDF-RELATED"/>
    <property type="match status" value="1"/>
</dbReference>
<dbReference type="RefSeq" id="WP_371755103.1">
    <property type="nucleotide sequence ID" value="NZ_JAYJLD010000025.1"/>
</dbReference>
<dbReference type="EMBL" id="JAYJLD010000025">
    <property type="protein sequence ID" value="MEB3102979.1"/>
    <property type="molecule type" value="Genomic_DNA"/>
</dbReference>
<keyword evidence="4" id="KW-1185">Reference proteome</keyword>
<protein>
    <submittedName>
        <fullName evidence="3">Sulfurtransferase TusA family protein</fullName>
    </submittedName>
</protein>
<evidence type="ECO:0000313" key="3">
    <source>
        <dbReference type="EMBL" id="MEB3102979.1"/>
    </source>
</evidence>
<gene>
    <name evidence="3" type="ORF">VF724_15080</name>
</gene>
<evidence type="ECO:0000256" key="1">
    <source>
        <dbReference type="ARBA" id="ARBA00008984"/>
    </source>
</evidence>
<accession>A0ABU5ZKD6</accession>
<dbReference type="PROSITE" id="PS01148">
    <property type="entry name" value="UPF0033"/>
    <property type="match status" value="1"/>
</dbReference>
<dbReference type="InterPro" id="IPR001455">
    <property type="entry name" value="TusA-like"/>
</dbReference>
<proteinExistence type="inferred from homology"/>
<dbReference type="Gene3D" id="3.30.110.40">
    <property type="entry name" value="TusA-like domain"/>
    <property type="match status" value="1"/>
</dbReference>
<dbReference type="PANTHER" id="PTHR33279">
    <property type="entry name" value="SULFUR CARRIER PROTEIN YEDF-RELATED"/>
    <property type="match status" value="1"/>
</dbReference>
<feature type="domain" description="UPF0033" evidence="2">
    <location>
        <begin position="9"/>
        <end position="33"/>
    </location>
</feature>
<organism evidence="3 4">
    <name type="scientific">Ferviditalea candida</name>
    <dbReference type="NCBI Taxonomy" id="3108399"/>
    <lineage>
        <taxon>Bacteria</taxon>
        <taxon>Bacillati</taxon>
        <taxon>Bacillota</taxon>
        <taxon>Bacilli</taxon>
        <taxon>Bacillales</taxon>
        <taxon>Paenibacillaceae</taxon>
        <taxon>Ferviditalea</taxon>
    </lineage>
</organism>
<dbReference type="CDD" id="cd00291">
    <property type="entry name" value="SirA_YedF_YeeD"/>
    <property type="match status" value="1"/>
</dbReference>
<dbReference type="InterPro" id="IPR036868">
    <property type="entry name" value="TusA-like_sf"/>
</dbReference>
<evidence type="ECO:0000313" key="4">
    <source>
        <dbReference type="Proteomes" id="UP001310386"/>
    </source>
</evidence>
<name>A0ABU5ZKD6_9BACL</name>
<comment type="similarity">
    <text evidence="1">Belongs to the sulfur carrier protein TusA family.</text>
</comment>
<sequence>MTEENVIKLDTKGLKCPLPVIRVKKAITGIEIGQIIEVESTDPGSMADFKAWARATGHELLAAEEQGSVFFYRIKKAK</sequence>
<dbReference type="SUPFAM" id="SSF64307">
    <property type="entry name" value="SirA-like"/>
    <property type="match status" value="1"/>
</dbReference>
<dbReference type="Proteomes" id="UP001310386">
    <property type="component" value="Unassembled WGS sequence"/>
</dbReference>
<dbReference type="Pfam" id="PF01206">
    <property type="entry name" value="TusA"/>
    <property type="match status" value="1"/>
</dbReference>
<reference evidence="3" key="1">
    <citation type="submission" date="2023-12" db="EMBL/GenBank/DDBJ databases">
        <title>Fervidustalea candida gen. nov., sp. nov., a novel member of the family Paenibacillaceae isolated from a geothermal area.</title>
        <authorList>
            <person name="Li W.-J."/>
            <person name="Jiao J.-Y."/>
            <person name="Chen Y."/>
        </authorList>
    </citation>
    <scope>NUCLEOTIDE SEQUENCE</scope>
    <source>
        <strain evidence="3">SYSU GA230002</strain>
    </source>
</reference>
<evidence type="ECO:0000259" key="2">
    <source>
        <dbReference type="PROSITE" id="PS01148"/>
    </source>
</evidence>